<sequence length="435" mass="48820">MALKTAGNMLVFYLWTLSFTIYSLFYEITATKCGSHVIVSPTNKTGGQNVRLTCNTNCTLTDNQKYVWYRNGQQLHRNTSQEILVWNSSSNSFSCSVKRQQILYSPIVCVRGKNCLNMSYTHQSICVLKGTTVELPCKYQYPASHNISEANWYIQDKSYAAPTNLSLVSGYANRLEFDRSKDKDCTLRITDLRETDSAEYKFRFKTQKEEWGYSFPGTTLNVTDLLVTPVLEEGNKTLICSSTCRLTDNHTFIWYKNGQNLTNPTIQNNYLYLEAFGSEDAGNYSCAVKAGNKEVRSPVWTVREHNDVMEHTPVMKAAVGIIVVVLSLLICLTGILCFRKKASKSTSDTRDKAENGQKDSSPVSDNVSSVVMIPTAPHTADSDDQGDVHYANINFSHPKTQDVPLYATIHFSPGQIQEDVHYAPVNFNCPNAAIQ</sequence>
<dbReference type="AlphaFoldDB" id="A0ABD0XMU9"/>
<dbReference type="InterPro" id="IPR007110">
    <property type="entry name" value="Ig-like_dom"/>
</dbReference>
<evidence type="ECO:0000259" key="4">
    <source>
        <dbReference type="PROSITE" id="PS50835"/>
    </source>
</evidence>
<feature type="domain" description="Ig-like" evidence="4">
    <location>
        <begin position="47"/>
        <end position="105"/>
    </location>
</feature>
<dbReference type="PROSITE" id="PS50835">
    <property type="entry name" value="IG_LIKE"/>
    <property type="match status" value="2"/>
</dbReference>
<dbReference type="InterPro" id="IPR013106">
    <property type="entry name" value="Ig_V-set"/>
</dbReference>
<dbReference type="EMBL" id="JAGEUA010000003">
    <property type="protein sequence ID" value="KAL0993536.1"/>
    <property type="molecule type" value="Genomic_DNA"/>
</dbReference>
<reference evidence="5 6" key="1">
    <citation type="submission" date="2024-06" db="EMBL/GenBank/DDBJ databases">
        <authorList>
            <person name="Pan Q."/>
            <person name="Wen M."/>
            <person name="Jouanno E."/>
            <person name="Zahm M."/>
            <person name="Klopp C."/>
            <person name="Cabau C."/>
            <person name="Louis A."/>
            <person name="Berthelot C."/>
            <person name="Parey E."/>
            <person name="Roest Crollius H."/>
            <person name="Montfort J."/>
            <person name="Robinson-Rechavi M."/>
            <person name="Bouchez O."/>
            <person name="Lampietro C."/>
            <person name="Lopez Roques C."/>
            <person name="Donnadieu C."/>
            <person name="Postlethwait J."/>
            <person name="Bobe J."/>
            <person name="Verreycken H."/>
            <person name="Guiguen Y."/>
        </authorList>
    </citation>
    <scope>NUCLEOTIDE SEQUENCE [LARGE SCALE GENOMIC DNA]</scope>
    <source>
        <strain evidence="5">Up_M1</strain>
        <tissue evidence="5">Testis</tissue>
    </source>
</reference>
<dbReference type="InterPro" id="IPR013151">
    <property type="entry name" value="Immunoglobulin_dom"/>
</dbReference>
<keyword evidence="1" id="KW-0393">Immunoglobulin domain</keyword>
<feature type="domain" description="Ig-like" evidence="4">
    <location>
        <begin position="216"/>
        <end position="296"/>
    </location>
</feature>
<evidence type="ECO:0000256" key="2">
    <source>
        <dbReference type="SAM" id="MobiDB-lite"/>
    </source>
</evidence>
<comment type="caution">
    <text evidence="5">The sequence shown here is derived from an EMBL/GenBank/DDBJ whole genome shotgun (WGS) entry which is preliminary data.</text>
</comment>
<name>A0ABD0XMU9_UMBPY</name>
<feature type="transmembrane region" description="Helical" evidence="3">
    <location>
        <begin position="317"/>
        <end position="338"/>
    </location>
</feature>
<dbReference type="Pfam" id="PF00047">
    <property type="entry name" value="ig"/>
    <property type="match status" value="1"/>
</dbReference>
<evidence type="ECO:0000256" key="1">
    <source>
        <dbReference type="ARBA" id="ARBA00023319"/>
    </source>
</evidence>
<accession>A0ABD0XMU9</accession>
<gene>
    <name evidence="5" type="ORF">UPYG_G00109330</name>
</gene>
<protein>
    <recommendedName>
        <fullName evidence="4">Ig-like domain-containing protein</fullName>
    </recommendedName>
</protein>
<feature type="region of interest" description="Disordered" evidence="2">
    <location>
        <begin position="346"/>
        <end position="367"/>
    </location>
</feature>
<dbReference type="PANTHER" id="PTHR46013:SF4">
    <property type="entry name" value="B-CELL RECEPTOR CD22-RELATED"/>
    <property type="match status" value="1"/>
</dbReference>
<dbReference type="InterPro" id="IPR003599">
    <property type="entry name" value="Ig_sub"/>
</dbReference>
<keyword evidence="3" id="KW-0812">Transmembrane</keyword>
<dbReference type="InterPro" id="IPR013783">
    <property type="entry name" value="Ig-like_fold"/>
</dbReference>
<dbReference type="InterPro" id="IPR036179">
    <property type="entry name" value="Ig-like_dom_sf"/>
</dbReference>
<keyword evidence="6" id="KW-1185">Reference proteome</keyword>
<keyword evidence="3" id="KW-1133">Transmembrane helix</keyword>
<dbReference type="Proteomes" id="UP001557470">
    <property type="component" value="Unassembled WGS sequence"/>
</dbReference>
<organism evidence="5 6">
    <name type="scientific">Umbra pygmaea</name>
    <name type="common">Eastern mudminnow</name>
    <dbReference type="NCBI Taxonomy" id="75934"/>
    <lineage>
        <taxon>Eukaryota</taxon>
        <taxon>Metazoa</taxon>
        <taxon>Chordata</taxon>
        <taxon>Craniata</taxon>
        <taxon>Vertebrata</taxon>
        <taxon>Euteleostomi</taxon>
        <taxon>Actinopterygii</taxon>
        <taxon>Neopterygii</taxon>
        <taxon>Teleostei</taxon>
        <taxon>Protacanthopterygii</taxon>
        <taxon>Esociformes</taxon>
        <taxon>Umbridae</taxon>
        <taxon>Umbra</taxon>
    </lineage>
</organism>
<keyword evidence="3" id="KW-0472">Membrane</keyword>
<dbReference type="SUPFAM" id="SSF48726">
    <property type="entry name" value="Immunoglobulin"/>
    <property type="match status" value="3"/>
</dbReference>
<feature type="transmembrane region" description="Helical" evidence="3">
    <location>
        <begin position="7"/>
        <end position="26"/>
    </location>
</feature>
<dbReference type="Pfam" id="PF07686">
    <property type="entry name" value="V-set"/>
    <property type="match status" value="1"/>
</dbReference>
<dbReference type="SMART" id="SM00409">
    <property type="entry name" value="IG"/>
    <property type="match status" value="2"/>
</dbReference>
<evidence type="ECO:0000256" key="3">
    <source>
        <dbReference type="SAM" id="Phobius"/>
    </source>
</evidence>
<evidence type="ECO:0000313" key="5">
    <source>
        <dbReference type="EMBL" id="KAL0993536.1"/>
    </source>
</evidence>
<feature type="compositionally biased region" description="Basic and acidic residues" evidence="2">
    <location>
        <begin position="347"/>
        <end position="357"/>
    </location>
</feature>
<dbReference type="Gene3D" id="2.60.40.10">
    <property type="entry name" value="Immunoglobulins"/>
    <property type="match status" value="3"/>
</dbReference>
<dbReference type="PANTHER" id="PTHR46013">
    <property type="entry name" value="VASCULAR CELL ADHESION MOLECULE 1"/>
    <property type="match status" value="1"/>
</dbReference>
<evidence type="ECO:0000313" key="6">
    <source>
        <dbReference type="Proteomes" id="UP001557470"/>
    </source>
</evidence>
<proteinExistence type="predicted"/>